<comment type="caution">
    <text evidence="10">The sequence shown here is derived from an EMBL/GenBank/DDBJ whole genome shotgun (WGS) entry which is preliminary data.</text>
</comment>
<evidence type="ECO:0000259" key="9">
    <source>
        <dbReference type="PROSITE" id="PS50929"/>
    </source>
</evidence>
<proteinExistence type="predicted"/>
<dbReference type="CDD" id="cd03228">
    <property type="entry name" value="ABCC_MRP_Like"/>
    <property type="match status" value="1"/>
</dbReference>
<reference evidence="10 11" key="1">
    <citation type="submission" date="2016-06" db="EMBL/GenBank/DDBJ databases">
        <title>Four novel species of enterococci isolated from chicken manure.</title>
        <authorList>
            <person name="Van Tyne D."/>
        </authorList>
    </citation>
    <scope>NUCLEOTIDE SEQUENCE [LARGE SCALE GENOMIC DNA]</scope>
    <source>
        <strain evidence="10 11">CU12B</strain>
    </source>
</reference>
<keyword evidence="4" id="KW-0067">ATP-binding</keyword>
<feature type="transmembrane region" description="Helical" evidence="7">
    <location>
        <begin position="43"/>
        <end position="63"/>
    </location>
</feature>
<dbReference type="InterPro" id="IPR036640">
    <property type="entry name" value="ABC1_TM_sf"/>
</dbReference>
<accession>A0ABQ6YZ14</accession>
<gene>
    <name evidence="10" type="ORF">BAU17_11945</name>
</gene>
<evidence type="ECO:0000256" key="7">
    <source>
        <dbReference type="SAM" id="Phobius"/>
    </source>
</evidence>
<evidence type="ECO:0008006" key="12">
    <source>
        <dbReference type="Google" id="ProtNLM"/>
    </source>
</evidence>
<keyword evidence="3" id="KW-0547">Nucleotide-binding</keyword>
<keyword evidence="6 7" id="KW-0472">Membrane</keyword>
<dbReference type="InterPro" id="IPR027417">
    <property type="entry name" value="P-loop_NTPase"/>
</dbReference>
<name>A0ABQ6YZ14_9ENTE</name>
<evidence type="ECO:0000256" key="5">
    <source>
        <dbReference type="ARBA" id="ARBA00022989"/>
    </source>
</evidence>
<dbReference type="InterPro" id="IPR017871">
    <property type="entry name" value="ABC_transporter-like_CS"/>
</dbReference>
<dbReference type="SUPFAM" id="SSF90123">
    <property type="entry name" value="ABC transporter transmembrane region"/>
    <property type="match status" value="1"/>
</dbReference>
<organism evidence="10 11">
    <name type="scientific">Candidatus Enterococcus willemsii</name>
    <dbReference type="NCBI Taxonomy" id="1857215"/>
    <lineage>
        <taxon>Bacteria</taxon>
        <taxon>Bacillati</taxon>
        <taxon>Bacillota</taxon>
        <taxon>Bacilli</taxon>
        <taxon>Lactobacillales</taxon>
        <taxon>Enterococcaceae</taxon>
        <taxon>Enterococcus</taxon>
    </lineage>
</organism>
<evidence type="ECO:0000256" key="2">
    <source>
        <dbReference type="ARBA" id="ARBA00022692"/>
    </source>
</evidence>
<protein>
    <recommendedName>
        <fullName evidence="12">ABC transporter ATP-binding protein</fullName>
    </recommendedName>
</protein>
<feature type="domain" description="ABC transmembrane type-1" evidence="9">
    <location>
        <begin position="13"/>
        <end position="287"/>
    </location>
</feature>
<feature type="transmembrane region" description="Helical" evidence="7">
    <location>
        <begin position="12"/>
        <end position="31"/>
    </location>
</feature>
<keyword evidence="5 7" id="KW-1133">Transmembrane helix</keyword>
<evidence type="ECO:0000313" key="10">
    <source>
        <dbReference type="EMBL" id="KAF1302920.1"/>
    </source>
</evidence>
<dbReference type="InterPro" id="IPR003439">
    <property type="entry name" value="ABC_transporter-like_ATP-bd"/>
</dbReference>
<evidence type="ECO:0000256" key="4">
    <source>
        <dbReference type="ARBA" id="ARBA00022840"/>
    </source>
</evidence>
<dbReference type="InterPro" id="IPR039421">
    <property type="entry name" value="Type_1_exporter"/>
</dbReference>
<evidence type="ECO:0000256" key="6">
    <source>
        <dbReference type="ARBA" id="ARBA00023136"/>
    </source>
</evidence>
<keyword evidence="2 7" id="KW-0812">Transmembrane</keyword>
<feature type="domain" description="ABC transporter" evidence="8">
    <location>
        <begin position="319"/>
        <end position="527"/>
    </location>
</feature>
<dbReference type="SMART" id="SM00382">
    <property type="entry name" value="AAA"/>
    <property type="match status" value="1"/>
</dbReference>
<evidence type="ECO:0000313" key="11">
    <source>
        <dbReference type="Proteomes" id="UP000782705"/>
    </source>
</evidence>
<feature type="transmembrane region" description="Helical" evidence="7">
    <location>
        <begin position="148"/>
        <end position="165"/>
    </location>
</feature>
<dbReference type="PROSITE" id="PS50893">
    <property type="entry name" value="ABC_TRANSPORTER_2"/>
    <property type="match status" value="1"/>
</dbReference>
<evidence type="ECO:0000256" key="3">
    <source>
        <dbReference type="ARBA" id="ARBA00022741"/>
    </source>
</evidence>
<evidence type="ECO:0000256" key="1">
    <source>
        <dbReference type="ARBA" id="ARBA00004651"/>
    </source>
</evidence>
<keyword evidence="11" id="KW-1185">Reference proteome</keyword>
<dbReference type="Proteomes" id="UP000782705">
    <property type="component" value="Unassembled WGS sequence"/>
</dbReference>
<comment type="subcellular location">
    <subcellularLocation>
        <location evidence="1">Cell membrane</location>
        <topology evidence="1">Multi-pass membrane protein</topology>
    </subcellularLocation>
</comment>
<dbReference type="InterPro" id="IPR003593">
    <property type="entry name" value="AAA+_ATPase"/>
</dbReference>
<dbReference type="Gene3D" id="3.40.50.300">
    <property type="entry name" value="P-loop containing nucleotide triphosphate hydrolases"/>
    <property type="match status" value="1"/>
</dbReference>
<feature type="transmembrane region" description="Helical" evidence="7">
    <location>
        <begin position="229"/>
        <end position="251"/>
    </location>
</feature>
<dbReference type="InterPro" id="IPR011527">
    <property type="entry name" value="ABC1_TM_dom"/>
</dbReference>
<dbReference type="Gene3D" id="1.20.1560.10">
    <property type="entry name" value="ABC transporter type 1, transmembrane domain"/>
    <property type="match status" value="1"/>
</dbReference>
<sequence>MNKKIRKVFKKTFSLYLILGIVGSLISTLNIHFLQKILDHRHILWVVSYACTLLLGPIIAYVAEYSESYLEYGLVYFLKTEALKKVAVIDYQKYLAIRPEKLLQRIEAGATAGRNIYVHFYGRILRELVPEMCFTLLFVLFINPYLLGLILVGYMIIFGFTKLLLKFLYSLKETILNNEEELTSIFVRGLTELVALRVNKKYQSEIERYQQLSVESVRTATKMRMIHEFFFACFAILMAILKIILVGLFFSGKLNLSLGSFVALLAYVDRIYQPIAVVNVLFVQYQLDQTAYQRLKEVYASAEDEKFYGDQQLTGVDTITIKNMSFSIEQQAIFTNFSAVFEKGKIYALVGKSGTGKSTLFRLLLGLFSVDSGEISYNQQSLHDLNIQSVYEKVSYISQDVPIFADTLRENICLGKDVSDEEIEVVLEKCQLLSFYQQLPDKLATKLGPHLETLSGGERQRIAFARLFFSEADVILLDEATSALDRQTAKRVLSELVEIFEHKIVLMITHKLDDLQFVDEVVYIEKL</sequence>
<dbReference type="PANTHER" id="PTHR24221">
    <property type="entry name" value="ATP-BINDING CASSETTE SUB-FAMILY B"/>
    <property type="match status" value="1"/>
</dbReference>
<dbReference type="EMBL" id="MAEL01000045">
    <property type="protein sequence ID" value="KAF1302920.1"/>
    <property type="molecule type" value="Genomic_DNA"/>
</dbReference>
<dbReference type="PANTHER" id="PTHR24221:SF654">
    <property type="entry name" value="ATP-BINDING CASSETTE SUB-FAMILY B MEMBER 6"/>
    <property type="match status" value="1"/>
</dbReference>
<dbReference type="SUPFAM" id="SSF52540">
    <property type="entry name" value="P-loop containing nucleoside triphosphate hydrolases"/>
    <property type="match status" value="1"/>
</dbReference>
<dbReference type="PROSITE" id="PS00211">
    <property type="entry name" value="ABC_TRANSPORTER_1"/>
    <property type="match status" value="1"/>
</dbReference>
<evidence type="ECO:0000259" key="8">
    <source>
        <dbReference type="PROSITE" id="PS50893"/>
    </source>
</evidence>
<dbReference type="RefSeq" id="WP_161902580.1">
    <property type="nucleotide sequence ID" value="NZ_MAEL01000045.1"/>
</dbReference>
<dbReference type="Pfam" id="PF00005">
    <property type="entry name" value="ABC_tran"/>
    <property type="match status" value="1"/>
</dbReference>
<dbReference type="PROSITE" id="PS50929">
    <property type="entry name" value="ABC_TM1F"/>
    <property type="match status" value="1"/>
</dbReference>